<accession>A0A150F261</accession>
<evidence type="ECO:0000313" key="2">
    <source>
        <dbReference type="Proteomes" id="UP000075430"/>
    </source>
</evidence>
<dbReference type="EMBL" id="LSBA01000039">
    <property type="protein sequence ID" value="KXZ13065.1"/>
    <property type="molecule type" value="Genomic_DNA"/>
</dbReference>
<proteinExistence type="predicted"/>
<protein>
    <submittedName>
        <fullName evidence="1">Uncharacterized protein</fullName>
    </submittedName>
</protein>
<keyword evidence="2" id="KW-1185">Reference proteome</keyword>
<dbReference type="InterPro" id="IPR057808">
    <property type="entry name" value="YxiG"/>
</dbReference>
<evidence type="ECO:0000313" key="1">
    <source>
        <dbReference type="EMBL" id="KXZ13065.1"/>
    </source>
</evidence>
<name>A0A150F261_9BACI</name>
<dbReference type="Pfam" id="PF24711">
    <property type="entry name" value="YxiG"/>
    <property type="match status" value="1"/>
</dbReference>
<dbReference type="STRING" id="1793963.AXI58_05120"/>
<comment type="caution">
    <text evidence="1">The sequence shown here is derived from an EMBL/GenBank/DDBJ whole genome shotgun (WGS) entry which is preliminary data.</text>
</comment>
<dbReference type="Proteomes" id="UP000075430">
    <property type="component" value="Unassembled WGS sequence"/>
</dbReference>
<gene>
    <name evidence="1" type="ORF">AXI58_05120</name>
</gene>
<dbReference type="AlphaFoldDB" id="A0A150F261"/>
<organism evidence="1 2">
    <name type="scientific">Bacillus nakamurai</name>
    <dbReference type="NCBI Taxonomy" id="1793963"/>
    <lineage>
        <taxon>Bacteria</taxon>
        <taxon>Bacillati</taxon>
        <taxon>Bacillota</taxon>
        <taxon>Bacilli</taxon>
        <taxon>Bacillales</taxon>
        <taxon>Bacillaceae</taxon>
        <taxon>Bacillus</taxon>
    </lineage>
</organism>
<sequence length="133" mass="15125">MYSTLKQWAAVIHRGGKVLSLNFDFFVKTLSIYAEMEEGGTPVRHHILFKNVASLFVAEKDGSRLEDVSHMDDGEICSFTYVSQGTGSRSHSFIEGYESNPHFLIEISEKVLAVEAERVSFDSTEFYAYKREE</sequence>
<reference evidence="2" key="1">
    <citation type="submission" date="2016-02" db="EMBL/GenBank/DDBJ databases">
        <authorList>
            <person name="Dunlap C."/>
        </authorList>
    </citation>
    <scope>NUCLEOTIDE SEQUENCE [LARGE SCALE GENOMIC DNA]</scope>
    <source>
        <strain evidence="2">NRRL B-41092</strain>
    </source>
</reference>